<sequence>MFNVLISLAKDGTSNGTSLVSQGTSNRDTLIMTVYKQYRTRQRILEPYRRLKNALKHLQEEYYESKENNLFMRYARLQHMIREVIMLEKQYWQLIEIPQMEVHETPNAYVQRIMILLDEKGSQPVKSGGIASLLSATMNITDKTKDQGLYDTIRSKSTDELKKECDRLYTELYKLIRKYLGLKEEVKKLADSYSDSRFYPIMPRYPLLKTMIKRVLRAPAFAEICHEVNE</sequence>
<evidence type="ECO:0000313" key="2">
    <source>
        <dbReference type="WBParaSite" id="ACRNAN_Path_1320.g5181.t1"/>
    </source>
</evidence>
<evidence type="ECO:0000313" key="1">
    <source>
        <dbReference type="Proteomes" id="UP000887540"/>
    </source>
</evidence>
<dbReference type="WBParaSite" id="ACRNAN_Path_1320.g5181.t1">
    <property type="protein sequence ID" value="ACRNAN_Path_1320.g5181.t1"/>
    <property type="gene ID" value="ACRNAN_Path_1320.g5181"/>
</dbReference>
<organism evidence="1 2">
    <name type="scientific">Acrobeloides nanus</name>
    <dbReference type="NCBI Taxonomy" id="290746"/>
    <lineage>
        <taxon>Eukaryota</taxon>
        <taxon>Metazoa</taxon>
        <taxon>Ecdysozoa</taxon>
        <taxon>Nematoda</taxon>
        <taxon>Chromadorea</taxon>
        <taxon>Rhabditida</taxon>
        <taxon>Tylenchina</taxon>
        <taxon>Cephalobomorpha</taxon>
        <taxon>Cephaloboidea</taxon>
        <taxon>Cephalobidae</taxon>
        <taxon>Acrobeloides</taxon>
    </lineage>
</organism>
<accession>A0A914BYX3</accession>
<dbReference type="Proteomes" id="UP000887540">
    <property type="component" value="Unplaced"/>
</dbReference>
<name>A0A914BYX3_9BILA</name>
<keyword evidence="1" id="KW-1185">Reference proteome</keyword>
<dbReference type="PANTHER" id="PTHR21010">
    <property type="entry name" value="AGAP001581-PA"/>
    <property type="match status" value="1"/>
</dbReference>
<reference evidence="2" key="1">
    <citation type="submission" date="2022-11" db="UniProtKB">
        <authorList>
            <consortium name="WormBaseParasite"/>
        </authorList>
    </citation>
    <scope>IDENTIFICATION</scope>
</reference>
<protein>
    <submittedName>
        <fullName evidence="2">Uncharacterized protein</fullName>
    </submittedName>
</protein>
<dbReference type="PANTHER" id="PTHR21010:SF3">
    <property type="entry name" value="DAXX"/>
    <property type="match status" value="1"/>
</dbReference>
<dbReference type="AlphaFoldDB" id="A0A914BYX3"/>
<proteinExistence type="predicted"/>